<comment type="caution">
    <text evidence="19">The sequence shown here is derived from an EMBL/GenBank/DDBJ whole genome shotgun (WGS) entry which is preliminary data.</text>
</comment>
<evidence type="ECO:0000259" key="18">
    <source>
        <dbReference type="PROSITE" id="PS50848"/>
    </source>
</evidence>
<evidence type="ECO:0000256" key="10">
    <source>
        <dbReference type="ARBA" id="ARBA00023069"/>
    </source>
</evidence>
<evidence type="ECO:0000256" key="6">
    <source>
        <dbReference type="ARBA" id="ARBA00022553"/>
    </source>
</evidence>
<dbReference type="Pfam" id="PF01852">
    <property type="entry name" value="START"/>
    <property type="match status" value="1"/>
</dbReference>
<keyword evidence="9" id="KW-0445">Lipid transport</keyword>
<evidence type="ECO:0000256" key="16">
    <source>
        <dbReference type="ARBA" id="ARBA00080073"/>
    </source>
</evidence>
<evidence type="ECO:0000256" key="15">
    <source>
        <dbReference type="ARBA" id="ARBA00076937"/>
    </source>
</evidence>
<organism evidence="19 20">
    <name type="scientific">Paragonimus westermani</name>
    <dbReference type="NCBI Taxonomy" id="34504"/>
    <lineage>
        <taxon>Eukaryota</taxon>
        <taxon>Metazoa</taxon>
        <taxon>Spiralia</taxon>
        <taxon>Lophotrochozoa</taxon>
        <taxon>Platyhelminthes</taxon>
        <taxon>Trematoda</taxon>
        <taxon>Digenea</taxon>
        <taxon>Plagiorchiida</taxon>
        <taxon>Troglotremata</taxon>
        <taxon>Troglotrematidae</taxon>
        <taxon>Paragonimus</taxon>
    </lineage>
</organism>
<dbReference type="CDD" id="cd08871">
    <property type="entry name" value="START_STARD10-like"/>
    <property type="match status" value="1"/>
</dbReference>
<dbReference type="InterPro" id="IPR023393">
    <property type="entry name" value="START-like_dom_sf"/>
</dbReference>
<evidence type="ECO:0000256" key="14">
    <source>
        <dbReference type="ARBA" id="ARBA00070345"/>
    </source>
</evidence>
<evidence type="ECO:0000256" key="11">
    <source>
        <dbReference type="ARBA" id="ARBA00023121"/>
    </source>
</evidence>
<dbReference type="GO" id="GO:0031514">
    <property type="term" value="C:motile cilium"/>
    <property type="evidence" value="ECO:0007669"/>
    <property type="project" value="UniProtKB-SubCell"/>
</dbReference>
<dbReference type="EMBL" id="JTDF01010197">
    <property type="protein sequence ID" value="KAF8563951.1"/>
    <property type="molecule type" value="Genomic_DNA"/>
</dbReference>
<dbReference type="OrthoDB" id="5403181at2759"/>
<gene>
    <name evidence="19" type="ORF">P879_05602</name>
</gene>
<evidence type="ECO:0000256" key="4">
    <source>
        <dbReference type="ARBA" id="ARBA00022448"/>
    </source>
</evidence>
<comment type="subcellular location">
    <subcellularLocation>
        <location evidence="1">Cell projection</location>
        <location evidence="1">Cilium</location>
        <location evidence="1">Flagellum</location>
    </subcellularLocation>
    <subcellularLocation>
        <location evidence="3">Cytoplasm</location>
    </subcellularLocation>
    <subcellularLocation>
        <location evidence="2">Membrane</location>
    </subcellularLocation>
</comment>
<keyword evidence="13" id="KW-0966">Cell projection</keyword>
<evidence type="ECO:0000256" key="5">
    <source>
        <dbReference type="ARBA" id="ARBA00022490"/>
    </source>
</evidence>
<dbReference type="GO" id="GO:0006869">
    <property type="term" value="P:lipid transport"/>
    <property type="evidence" value="ECO:0007669"/>
    <property type="project" value="UniProtKB-KW"/>
</dbReference>
<dbReference type="SMART" id="SM00234">
    <property type="entry name" value="START"/>
    <property type="match status" value="1"/>
</dbReference>
<evidence type="ECO:0000256" key="9">
    <source>
        <dbReference type="ARBA" id="ARBA00023055"/>
    </source>
</evidence>
<dbReference type="InterPro" id="IPR002913">
    <property type="entry name" value="START_lipid-bd_dom"/>
</dbReference>
<evidence type="ECO:0000256" key="1">
    <source>
        <dbReference type="ARBA" id="ARBA00004230"/>
    </source>
</evidence>
<feature type="region of interest" description="Disordered" evidence="17">
    <location>
        <begin position="255"/>
        <end position="274"/>
    </location>
</feature>
<evidence type="ECO:0000256" key="12">
    <source>
        <dbReference type="ARBA" id="ARBA00023136"/>
    </source>
</evidence>
<evidence type="ECO:0000313" key="19">
    <source>
        <dbReference type="EMBL" id="KAF8563951.1"/>
    </source>
</evidence>
<dbReference type="Gene3D" id="3.30.530.20">
    <property type="match status" value="1"/>
</dbReference>
<keyword evidence="12" id="KW-0472">Membrane</keyword>
<dbReference type="GO" id="GO:0008289">
    <property type="term" value="F:lipid binding"/>
    <property type="evidence" value="ECO:0007669"/>
    <property type="project" value="UniProtKB-KW"/>
</dbReference>
<protein>
    <recommendedName>
        <fullName evidence="14">START domain-containing protein 10</fullName>
    </recommendedName>
    <alternativeName>
        <fullName evidence="15">PCTP-like protein</fullName>
    </alternativeName>
    <alternativeName>
        <fullName evidence="16">StAR-related lipid transfer protein 10</fullName>
    </alternativeName>
</protein>
<dbReference type="FunFam" id="3.30.530.20:FF:000008">
    <property type="entry name" value="START domain containing 10"/>
    <property type="match status" value="1"/>
</dbReference>
<evidence type="ECO:0000256" key="17">
    <source>
        <dbReference type="SAM" id="MobiDB-lite"/>
    </source>
</evidence>
<evidence type="ECO:0000256" key="2">
    <source>
        <dbReference type="ARBA" id="ARBA00004370"/>
    </source>
</evidence>
<dbReference type="Proteomes" id="UP000699462">
    <property type="component" value="Unassembled WGS sequence"/>
</dbReference>
<keyword evidence="11" id="KW-0446">Lipid-binding</keyword>
<dbReference type="InterPro" id="IPR041951">
    <property type="entry name" value="STARD10_START"/>
</dbReference>
<keyword evidence="8" id="KW-0007">Acetylation</keyword>
<dbReference type="PANTHER" id="PTHR19308:SF14">
    <property type="entry name" value="START DOMAIN-CONTAINING PROTEIN"/>
    <property type="match status" value="1"/>
</dbReference>
<evidence type="ECO:0000256" key="8">
    <source>
        <dbReference type="ARBA" id="ARBA00022990"/>
    </source>
</evidence>
<keyword evidence="20" id="KW-1185">Reference proteome</keyword>
<evidence type="ECO:0000256" key="7">
    <source>
        <dbReference type="ARBA" id="ARBA00022846"/>
    </source>
</evidence>
<sequence>MSLDVLKSACVPDDEYMQQVRNLCDDSPSWSCDYAKSNISVFSKSSNMSNIKIFKLVHVFKDVHAELLFDTLMDSEYRKIWDKNMVESFELCHINPNNDIGYYALRSFPAICDRDFVLQRSWLRTGSEFIITNRSIFHKALPPRKQYIRALSYLTAYLIRTRGSNSCELIYVSHCDPRGKLPAWAVNKATQYVAPRVIKRLSKACHNYIAWKRSHRPDFKPWLYPEQLETPRVDWTDILTEPDIDVSSDVAMDESNAVDVNSNGNGAADEGDAD</sequence>
<keyword evidence="4" id="KW-0813">Transport</keyword>
<dbReference type="AlphaFoldDB" id="A0A8T0DB46"/>
<reference evidence="19 20" key="1">
    <citation type="submission" date="2019-07" db="EMBL/GenBank/DDBJ databases">
        <title>Annotation for the trematode Paragonimus westermani.</title>
        <authorList>
            <person name="Choi Y.-J."/>
        </authorList>
    </citation>
    <scope>NUCLEOTIDE SEQUENCE [LARGE SCALE GENOMIC DNA]</scope>
    <source>
        <strain evidence="19">180907_Pwestermani</strain>
    </source>
</reference>
<keyword evidence="6" id="KW-0597">Phosphoprotein</keyword>
<evidence type="ECO:0000256" key="3">
    <source>
        <dbReference type="ARBA" id="ARBA00004496"/>
    </source>
</evidence>
<dbReference type="PANTHER" id="PTHR19308">
    <property type="entry name" value="PHOSPHATIDYLCHOLINE TRANSFER PROTEIN"/>
    <property type="match status" value="1"/>
</dbReference>
<dbReference type="GO" id="GO:0005829">
    <property type="term" value="C:cytosol"/>
    <property type="evidence" value="ECO:0007669"/>
    <property type="project" value="UniProtKB-ARBA"/>
</dbReference>
<evidence type="ECO:0000313" key="20">
    <source>
        <dbReference type="Proteomes" id="UP000699462"/>
    </source>
</evidence>
<accession>A0A8T0DB46</accession>
<dbReference type="GO" id="GO:0016020">
    <property type="term" value="C:membrane"/>
    <property type="evidence" value="ECO:0007669"/>
    <property type="project" value="UniProtKB-SubCell"/>
</dbReference>
<dbReference type="InterPro" id="IPR051213">
    <property type="entry name" value="START_lipid_transfer"/>
</dbReference>
<keyword evidence="5" id="KW-0963">Cytoplasm</keyword>
<dbReference type="SUPFAM" id="SSF55961">
    <property type="entry name" value="Bet v1-like"/>
    <property type="match status" value="1"/>
</dbReference>
<feature type="domain" description="START" evidence="18">
    <location>
        <begin position="26"/>
        <end position="210"/>
    </location>
</feature>
<dbReference type="PROSITE" id="PS50848">
    <property type="entry name" value="START"/>
    <property type="match status" value="1"/>
</dbReference>
<keyword evidence="10" id="KW-0969">Cilium</keyword>
<name>A0A8T0DB46_9TREM</name>
<evidence type="ECO:0000256" key="13">
    <source>
        <dbReference type="ARBA" id="ARBA00023273"/>
    </source>
</evidence>
<keyword evidence="7" id="KW-0282">Flagellum</keyword>
<proteinExistence type="predicted"/>